<gene>
    <name evidence="4" type="ORF">GHT06_017935</name>
</gene>
<evidence type="ECO:0000313" key="5">
    <source>
        <dbReference type="Proteomes" id="UP000820818"/>
    </source>
</evidence>
<keyword evidence="2" id="KW-0964">Secreted</keyword>
<comment type="subcellular location">
    <subcellularLocation>
        <location evidence="1">Secreted</location>
    </subcellularLocation>
</comment>
<dbReference type="GO" id="GO:0005615">
    <property type="term" value="C:extracellular space"/>
    <property type="evidence" value="ECO:0007669"/>
    <property type="project" value="TreeGrafter"/>
</dbReference>
<keyword evidence="5" id="KW-1185">Reference proteome</keyword>
<sequence length="123" mass="13703">MSRITMMLFFLLVACMAFIAPGNAAPPRQSFKWTKFWRPMLVDLDDPDSVMEVITRLERSLLRNSDYEHQKRGVDFGLGRGYSGSQAAKHLMGLAAANYAIGPGRKRRDATESPVIVKTGAIN</sequence>
<name>A0AAD5PU77_9CRUS</name>
<dbReference type="PROSITE" id="PS51257">
    <property type="entry name" value="PROKAR_LIPOPROTEIN"/>
    <property type="match status" value="1"/>
</dbReference>
<evidence type="ECO:0000256" key="1">
    <source>
        <dbReference type="ARBA" id="ARBA00004613"/>
    </source>
</evidence>
<evidence type="ECO:0000313" key="4">
    <source>
        <dbReference type="EMBL" id="KAI9555420.1"/>
    </source>
</evidence>
<dbReference type="GO" id="GO:0001664">
    <property type="term" value="F:G protein-coupled receptor binding"/>
    <property type="evidence" value="ECO:0007669"/>
    <property type="project" value="TreeGrafter"/>
</dbReference>
<evidence type="ECO:0000256" key="3">
    <source>
        <dbReference type="SAM" id="SignalP"/>
    </source>
</evidence>
<dbReference type="EMBL" id="WJBH02000007">
    <property type="protein sequence ID" value="KAI9555420.1"/>
    <property type="molecule type" value="Genomic_DNA"/>
</dbReference>
<accession>A0AAD5PU77</accession>
<protein>
    <submittedName>
        <fullName evidence="4">Dappu diuretic hormone 31</fullName>
    </submittedName>
</protein>
<dbReference type="InterPro" id="IPR034439">
    <property type="entry name" value="DH2-like"/>
</dbReference>
<dbReference type="PANTHER" id="PTHR41146">
    <property type="entry name" value="DIURETIC HORMONE CLASS 2"/>
    <property type="match status" value="1"/>
</dbReference>
<proteinExistence type="predicted"/>
<feature type="signal peptide" evidence="3">
    <location>
        <begin position="1"/>
        <end position="24"/>
    </location>
</feature>
<dbReference type="PANTHER" id="PTHR41146:SF1">
    <property type="entry name" value="DIURETIC HORMONE CLASS 2"/>
    <property type="match status" value="1"/>
</dbReference>
<feature type="chain" id="PRO_5042225862" evidence="3">
    <location>
        <begin position="25"/>
        <end position="123"/>
    </location>
</feature>
<comment type="caution">
    <text evidence="4">The sequence shown here is derived from an EMBL/GenBank/DDBJ whole genome shotgun (WGS) entry which is preliminary data.</text>
</comment>
<dbReference type="AlphaFoldDB" id="A0AAD5PU77"/>
<reference evidence="4 5" key="1">
    <citation type="submission" date="2022-05" db="EMBL/GenBank/DDBJ databases">
        <title>A multi-omics perspective on studying reproductive biology in Daphnia sinensis.</title>
        <authorList>
            <person name="Jia J."/>
        </authorList>
    </citation>
    <scope>NUCLEOTIDE SEQUENCE [LARGE SCALE GENOMIC DNA]</scope>
    <source>
        <strain evidence="4 5">WSL</strain>
    </source>
</reference>
<evidence type="ECO:0000256" key="2">
    <source>
        <dbReference type="ARBA" id="ARBA00022525"/>
    </source>
</evidence>
<dbReference type="Proteomes" id="UP000820818">
    <property type="component" value="Linkage Group LG7"/>
</dbReference>
<dbReference type="GO" id="GO:0007589">
    <property type="term" value="P:body fluid secretion"/>
    <property type="evidence" value="ECO:0007669"/>
    <property type="project" value="InterPro"/>
</dbReference>
<keyword evidence="3" id="KW-0732">Signal</keyword>
<dbReference type="GO" id="GO:0008613">
    <property type="term" value="F:diuretic hormone activity"/>
    <property type="evidence" value="ECO:0007669"/>
    <property type="project" value="InterPro"/>
</dbReference>
<organism evidence="4 5">
    <name type="scientific">Daphnia sinensis</name>
    <dbReference type="NCBI Taxonomy" id="1820382"/>
    <lineage>
        <taxon>Eukaryota</taxon>
        <taxon>Metazoa</taxon>
        <taxon>Ecdysozoa</taxon>
        <taxon>Arthropoda</taxon>
        <taxon>Crustacea</taxon>
        <taxon>Branchiopoda</taxon>
        <taxon>Diplostraca</taxon>
        <taxon>Cladocera</taxon>
        <taxon>Anomopoda</taxon>
        <taxon>Daphniidae</taxon>
        <taxon>Daphnia</taxon>
        <taxon>Daphnia similis group</taxon>
    </lineage>
</organism>